<keyword evidence="3" id="KW-1185">Reference proteome</keyword>
<protein>
    <submittedName>
        <fullName evidence="2">Class I SAM-dependent methyltransferase</fullName>
        <ecNumber evidence="2">2.1.1.-</ecNumber>
    </submittedName>
</protein>
<feature type="domain" description="Methyltransferase type 11" evidence="1">
    <location>
        <begin position="43"/>
        <end position="139"/>
    </location>
</feature>
<dbReference type="PANTHER" id="PTHR43861:SF1">
    <property type="entry name" value="TRANS-ACONITATE 2-METHYLTRANSFERASE"/>
    <property type="match status" value="1"/>
</dbReference>
<dbReference type="EC" id="2.1.1.-" evidence="2"/>
<evidence type="ECO:0000313" key="3">
    <source>
        <dbReference type="Proteomes" id="UP001595932"/>
    </source>
</evidence>
<keyword evidence="2" id="KW-0808">Transferase</keyword>
<comment type="caution">
    <text evidence="2">The sequence shown here is derived from an EMBL/GenBank/DDBJ whole genome shotgun (WGS) entry which is preliminary data.</text>
</comment>
<dbReference type="Gene3D" id="3.40.50.150">
    <property type="entry name" value="Vaccinia Virus protein VP39"/>
    <property type="match status" value="1"/>
</dbReference>
<dbReference type="Pfam" id="PF08241">
    <property type="entry name" value="Methyltransf_11"/>
    <property type="match status" value="1"/>
</dbReference>
<accession>A0ABV9MFX7</accession>
<keyword evidence="2" id="KW-0489">Methyltransferase</keyword>
<gene>
    <name evidence="2" type="ORF">ACFO5U_11340</name>
</gene>
<evidence type="ECO:0000259" key="1">
    <source>
        <dbReference type="Pfam" id="PF08241"/>
    </source>
</evidence>
<dbReference type="EMBL" id="JBHSGL010000005">
    <property type="protein sequence ID" value="MFC4713463.1"/>
    <property type="molecule type" value="Genomic_DNA"/>
</dbReference>
<sequence>MDTAHHKHHHGKIAYLDNPQRNGGLTADNLLDLMPVGKSDSVLDFGAGTGFFTLPLARRTEKTVYALDIDPGMLELITAKAQTEQIDNITLLSGKLEEAKLDDGSLDVVFASLVLHEITPLAPVLETMNKLLKPGGHLIGIELEPKGAKNPKAPRLTLSDLEHALGAASFIVTDTSFPAESLYVLIARKDRDI</sequence>
<dbReference type="InterPro" id="IPR013216">
    <property type="entry name" value="Methyltransf_11"/>
</dbReference>
<dbReference type="InterPro" id="IPR029063">
    <property type="entry name" value="SAM-dependent_MTases_sf"/>
</dbReference>
<proteinExistence type="predicted"/>
<dbReference type="GO" id="GO:0032259">
    <property type="term" value="P:methylation"/>
    <property type="evidence" value="ECO:0007669"/>
    <property type="project" value="UniProtKB-KW"/>
</dbReference>
<dbReference type="SUPFAM" id="SSF53335">
    <property type="entry name" value="S-adenosyl-L-methionine-dependent methyltransferases"/>
    <property type="match status" value="1"/>
</dbReference>
<name>A0ABV9MFX7_9BACL</name>
<dbReference type="RefSeq" id="WP_377279173.1">
    <property type="nucleotide sequence ID" value="NZ_JBHSGL010000005.1"/>
</dbReference>
<dbReference type="PANTHER" id="PTHR43861">
    <property type="entry name" value="TRANS-ACONITATE 2-METHYLTRANSFERASE-RELATED"/>
    <property type="match status" value="1"/>
</dbReference>
<dbReference type="GO" id="GO:0008168">
    <property type="term" value="F:methyltransferase activity"/>
    <property type="evidence" value="ECO:0007669"/>
    <property type="project" value="UniProtKB-KW"/>
</dbReference>
<organism evidence="2 3">
    <name type="scientific">Planococcus dechangensis</name>
    <dbReference type="NCBI Taxonomy" id="1176255"/>
    <lineage>
        <taxon>Bacteria</taxon>
        <taxon>Bacillati</taxon>
        <taxon>Bacillota</taxon>
        <taxon>Bacilli</taxon>
        <taxon>Bacillales</taxon>
        <taxon>Caryophanaceae</taxon>
        <taxon>Planococcus</taxon>
    </lineage>
</organism>
<reference evidence="3" key="1">
    <citation type="journal article" date="2019" name="Int. J. Syst. Evol. Microbiol.">
        <title>The Global Catalogue of Microorganisms (GCM) 10K type strain sequencing project: providing services to taxonomists for standard genome sequencing and annotation.</title>
        <authorList>
            <consortium name="The Broad Institute Genomics Platform"/>
            <consortium name="The Broad Institute Genome Sequencing Center for Infectious Disease"/>
            <person name="Wu L."/>
            <person name="Ma J."/>
        </authorList>
    </citation>
    <scope>NUCLEOTIDE SEQUENCE [LARGE SCALE GENOMIC DNA]</scope>
    <source>
        <strain evidence="3">CGMCC 1.12151</strain>
    </source>
</reference>
<dbReference type="CDD" id="cd02440">
    <property type="entry name" value="AdoMet_MTases"/>
    <property type="match status" value="1"/>
</dbReference>
<evidence type="ECO:0000313" key="2">
    <source>
        <dbReference type="EMBL" id="MFC4713463.1"/>
    </source>
</evidence>
<dbReference type="Proteomes" id="UP001595932">
    <property type="component" value="Unassembled WGS sequence"/>
</dbReference>